<reference evidence="2 3" key="1">
    <citation type="submission" date="2011-01" db="EMBL/GenBank/DDBJ databases">
        <title>Whole genome sequence of Caldisericum exile AZM16c01.</title>
        <authorList>
            <person name="Narita-Yamada S."/>
            <person name="Kawakoshi A."/>
            <person name="Nakamura S."/>
            <person name="Sasagawa M."/>
            <person name="Fukada J."/>
            <person name="Sekine M."/>
            <person name="Kato Y."/>
            <person name="Fukai R."/>
            <person name="Sasaki K."/>
            <person name="Hanamaki A."/>
            <person name="Narita H."/>
            <person name="Konno Y."/>
            <person name="Mori K."/>
            <person name="Yamazaki S."/>
            <person name="Suzuki K."/>
            <person name="Fujita N."/>
        </authorList>
    </citation>
    <scope>NUCLEOTIDE SEQUENCE [LARGE SCALE GENOMIC DNA]</scope>
    <source>
        <strain evidence="3">DSM 21853 / NBRC 104410 / AZM16c01</strain>
    </source>
</reference>
<dbReference type="InterPro" id="IPR012854">
    <property type="entry name" value="Cu_amine_oxidase-like_N"/>
</dbReference>
<sequence>MRKVWVLLIVLSLVLNAFGIISSIKAVSIAPPFNVEVDPINGGVIAQYRIYGSYSDYDNVGMLKLYFRDDTRFKFDSAPYGSVLVNGEPVKGAQFKLITSDNSVELSLYLSKLINKGDNVEILIKKEAGLVNPITPATCYKVRVVYLTTNGAELGATLSNSYRITVSSVQDVVVNVDPAVRGMNALYVVRFLTGAKGALRANEGEIRIKFPEGTAFPQILTRTNVKINGYEASGVYRSADNPFMLRVYAPIDIPAYYPVMIEFSEKFGIRNPSSGVKKISLSTSVEETWIDSDPFIIYDPQVQNLSINLSRDFTGANSGFEINFSTSPVGNLPKGKYIYIDFGQDFSLNNVNLQGFVTVNGMTANASVNGSVIIVENQFDLSALQNVSVVINENAGIVNPINNGVYKIYCWTDTDNYKVSVPVTINESTISEVVLKTKNTGILSINEFNISFKTGPVKMLQKGKDTINITFDSGFVFSNENMPKDAFKVNNLEVENVAVNDKTIFLYIPQDISPKTQVEVNILSLAGIKNPANQGEYGVTVSTSQETKGVSSNKIKIIPLPVVEFTFNPSLPDGMNGIYRTPPEVTLSTSNGVKVFYKIDDGEFKEFEKSFKVLEGKHTVFAYAVDALGNQGEIIEKKVIVDNTPPAINIDSVSLGKVIFGAAKVVSGYVSEPCTLKVNNKVLDLNDDLKFSVPIDVKDGDPVIVWARDLAGNQTTILLTAKIDETPPEISFVDLNTKLNSSVIQTETTDENFTLKINLSESGKVFVNGIEVPHNSNTYIYSTHLADGDNVFVVDAYDLAGNKSSKTVVVKKVNEKIIKLQIGSKEAITSSTTVLLEQSPFIENGTTLVPLRFIAEAFGSTVNYNEALKLITIEFANKIIQVQVNSTIALINNSVYRLTVAPKIVQGFTFVPLRFIAEAFGANVSWDAATKTITITYKP</sequence>
<dbReference type="OrthoDB" id="2474314at2"/>
<protein>
    <recommendedName>
        <fullName evidence="1">Copper amine oxidase-like N-terminal domain-containing protein</fullName>
    </recommendedName>
</protein>
<keyword evidence="3" id="KW-1185">Reference proteome</keyword>
<evidence type="ECO:0000313" key="2">
    <source>
        <dbReference type="EMBL" id="BAL81637.1"/>
    </source>
</evidence>
<dbReference type="EMBL" id="AP012051">
    <property type="protein sequence ID" value="BAL81637.1"/>
    <property type="molecule type" value="Genomic_DNA"/>
</dbReference>
<gene>
    <name evidence="2" type="ordered locus">CSE_15110</name>
</gene>
<evidence type="ECO:0000313" key="3">
    <source>
        <dbReference type="Proteomes" id="UP000004793"/>
    </source>
</evidence>
<dbReference type="KEGG" id="cex:CSE_15110"/>
<dbReference type="AlphaFoldDB" id="A0A7U6JH80"/>
<dbReference type="Proteomes" id="UP000004793">
    <property type="component" value="Chromosome"/>
</dbReference>
<name>A0A7U6JH80_CALEA</name>
<evidence type="ECO:0000259" key="1">
    <source>
        <dbReference type="Pfam" id="PF07833"/>
    </source>
</evidence>
<organism evidence="2 3">
    <name type="scientific">Caldisericum exile (strain DSM 21853 / NBRC 104410 / AZM16c01)</name>
    <dbReference type="NCBI Taxonomy" id="511051"/>
    <lineage>
        <taxon>Bacteria</taxon>
        <taxon>Pseudomonadati</taxon>
        <taxon>Caldisericota/Cryosericota group</taxon>
        <taxon>Caldisericota</taxon>
        <taxon>Caldisericia</taxon>
        <taxon>Caldisericales</taxon>
        <taxon>Caldisericaceae</taxon>
        <taxon>Caldisericum</taxon>
    </lineage>
</organism>
<feature type="domain" description="Copper amine oxidase-like N-terminal" evidence="1">
    <location>
        <begin position="833"/>
        <end position="935"/>
    </location>
</feature>
<dbReference type="Pfam" id="PF07833">
    <property type="entry name" value="Cu_amine_oxidN1"/>
    <property type="match status" value="1"/>
</dbReference>
<proteinExistence type="predicted"/>
<accession>A0A7U6JH80</accession>
<dbReference type="Gene3D" id="3.30.457.10">
    <property type="entry name" value="Copper amine oxidase-like, N-terminal domain"/>
    <property type="match status" value="1"/>
</dbReference>
<dbReference type="RefSeq" id="WP_014454032.1">
    <property type="nucleotide sequence ID" value="NC_017096.1"/>
</dbReference>
<dbReference type="InterPro" id="IPR036582">
    <property type="entry name" value="Mao_N_sf"/>
</dbReference>
<dbReference type="SUPFAM" id="SSF55383">
    <property type="entry name" value="Copper amine oxidase, domain N"/>
    <property type="match status" value="2"/>
</dbReference>